<dbReference type="InterPro" id="IPR006222">
    <property type="entry name" value="GCVT_N"/>
</dbReference>
<dbReference type="InterPro" id="IPR017703">
    <property type="entry name" value="YgfZ/GCV_T_CS"/>
</dbReference>
<dbReference type="Gene3D" id="3.30.1360.120">
    <property type="entry name" value="Probable tRNA modification gtpase trme, domain 1"/>
    <property type="match status" value="1"/>
</dbReference>
<feature type="domain" description="GCVT N-terminal" evidence="2">
    <location>
        <begin position="65"/>
        <end position="289"/>
    </location>
</feature>
<protein>
    <submittedName>
        <fullName evidence="3">Aminomethyltransferase folate-binding domain-containing protein</fullName>
    </submittedName>
</protein>
<dbReference type="PANTHER" id="PTHR43757:SF14">
    <property type="entry name" value="GLYCINE CLEAVAGE T-PROTEIN FAMILY"/>
    <property type="match status" value="1"/>
</dbReference>
<dbReference type="GO" id="GO:0008168">
    <property type="term" value="F:methyltransferase activity"/>
    <property type="evidence" value="ECO:0007669"/>
    <property type="project" value="UniProtKB-KW"/>
</dbReference>
<dbReference type="SUPFAM" id="SSF103025">
    <property type="entry name" value="Folate-binding domain"/>
    <property type="match status" value="1"/>
</dbReference>
<evidence type="ECO:0000256" key="1">
    <source>
        <dbReference type="ARBA" id="ARBA00022946"/>
    </source>
</evidence>
<name>I0Z3U6_COCSC</name>
<dbReference type="OrthoDB" id="191995at2759"/>
<organism evidence="3 4">
    <name type="scientific">Coccomyxa subellipsoidea (strain C-169)</name>
    <name type="common">Green microalga</name>
    <dbReference type="NCBI Taxonomy" id="574566"/>
    <lineage>
        <taxon>Eukaryota</taxon>
        <taxon>Viridiplantae</taxon>
        <taxon>Chlorophyta</taxon>
        <taxon>core chlorophytes</taxon>
        <taxon>Trebouxiophyceae</taxon>
        <taxon>Trebouxiophyceae incertae sedis</taxon>
        <taxon>Coccomyxaceae</taxon>
        <taxon>Coccomyxa</taxon>
        <taxon>Coccomyxa subellipsoidea</taxon>
    </lineage>
</organism>
<proteinExistence type="predicted"/>
<keyword evidence="1" id="KW-0809">Transit peptide</keyword>
<dbReference type="Proteomes" id="UP000007264">
    <property type="component" value="Unassembled WGS sequence"/>
</dbReference>
<dbReference type="KEGG" id="csl:COCSUDRAFT_35743"/>
<dbReference type="eggNOG" id="KOG2770">
    <property type="taxonomic scope" value="Eukaryota"/>
</dbReference>
<evidence type="ECO:0000259" key="2">
    <source>
        <dbReference type="Pfam" id="PF01571"/>
    </source>
</evidence>
<dbReference type="STRING" id="574566.I0Z3U6"/>
<dbReference type="InterPro" id="IPR027266">
    <property type="entry name" value="TrmE/GcvT-like"/>
</dbReference>
<reference evidence="3 4" key="1">
    <citation type="journal article" date="2012" name="Genome Biol.">
        <title>The genome of the polar eukaryotic microalga coccomyxa subellipsoidea reveals traits of cold adaptation.</title>
        <authorList>
            <person name="Blanc G."/>
            <person name="Agarkova I."/>
            <person name="Grimwood J."/>
            <person name="Kuo A."/>
            <person name="Brueggeman A."/>
            <person name="Dunigan D."/>
            <person name="Gurnon J."/>
            <person name="Ladunga I."/>
            <person name="Lindquist E."/>
            <person name="Lucas S."/>
            <person name="Pangilinan J."/>
            <person name="Proschold T."/>
            <person name="Salamov A."/>
            <person name="Schmutz J."/>
            <person name="Weeks D."/>
            <person name="Yamada T."/>
            <person name="Claverie J.M."/>
            <person name="Grigoriev I."/>
            <person name="Van Etten J."/>
            <person name="Lomsadze A."/>
            <person name="Borodovsky M."/>
        </authorList>
    </citation>
    <scope>NUCLEOTIDE SEQUENCE [LARGE SCALE GENOMIC DNA]</scope>
    <source>
        <strain evidence="3 4">C-169</strain>
    </source>
</reference>
<dbReference type="GO" id="GO:0005739">
    <property type="term" value="C:mitochondrion"/>
    <property type="evidence" value="ECO:0007669"/>
    <property type="project" value="TreeGrafter"/>
</dbReference>
<dbReference type="EMBL" id="AGSI01000004">
    <property type="protein sequence ID" value="EIE25315.1"/>
    <property type="molecule type" value="Genomic_DNA"/>
</dbReference>
<dbReference type="RefSeq" id="XP_005649859.1">
    <property type="nucleotide sequence ID" value="XM_005649802.1"/>
</dbReference>
<keyword evidence="4" id="KW-1185">Reference proteome</keyword>
<sequence length="363" mass="38251">MRRRCAFSPDIAQTASCKGVSTALNALSFDLDIPEIDCDLRTAQEDQGAIFEGTSIPVSFGNDEAAGAALENGVVIVDRTHWGRLRVSGDDRLKFLHGQSTADFLALQPGTGCRTVFVNRNGRTIDLASCLVQGSSIMVIVSPLKRTAIKDRLEQYIFFGDKVEVQDISSSTVLFTLAGPGSDELMTKLGAGSLVDREEGSHAVFGAAGQPVVVSVAAELGVAGYSIVASEGIGGDLWQRIVGQGAVPMGEAGWERARVLAGRPAVDHELTDLYNPLEAGLCSAVSITKGCYIGQETLSKLTNLDALKQQLWGLDLSAPASVGDEISDGSTKVGVLTSTGQRWDGSPFALGYIRAETKQAVSA</sequence>
<dbReference type="GeneID" id="17043317"/>
<dbReference type="InterPro" id="IPR028896">
    <property type="entry name" value="GcvT/YgfZ/DmdA"/>
</dbReference>
<evidence type="ECO:0000313" key="3">
    <source>
        <dbReference type="EMBL" id="EIE25315.1"/>
    </source>
</evidence>
<gene>
    <name evidence="3" type="ORF">COCSUDRAFT_35743</name>
</gene>
<evidence type="ECO:0000313" key="4">
    <source>
        <dbReference type="Proteomes" id="UP000007264"/>
    </source>
</evidence>
<dbReference type="PANTHER" id="PTHR43757">
    <property type="entry name" value="AMINOMETHYLTRANSFERASE"/>
    <property type="match status" value="1"/>
</dbReference>
<dbReference type="PIRSF" id="PIRSF006487">
    <property type="entry name" value="GcvT"/>
    <property type="match status" value="1"/>
</dbReference>
<comment type="caution">
    <text evidence="3">The sequence shown here is derived from an EMBL/GenBank/DDBJ whole genome shotgun (WGS) entry which is preliminary data.</text>
</comment>
<accession>I0Z3U6</accession>
<dbReference type="AlphaFoldDB" id="I0Z3U6"/>
<dbReference type="GO" id="GO:0032259">
    <property type="term" value="P:methylation"/>
    <property type="evidence" value="ECO:0007669"/>
    <property type="project" value="UniProtKB-KW"/>
</dbReference>
<dbReference type="Pfam" id="PF01571">
    <property type="entry name" value="GCV_T"/>
    <property type="match status" value="1"/>
</dbReference>
<dbReference type="NCBIfam" id="TIGR03317">
    <property type="entry name" value="ygfZ_signature"/>
    <property type="match status" value="1"/>
</dbReference>